<evidence type="ECO:0000256" key="2">
    <source>
        <dbReference type="ARBA" id="ARBA00004611"/>
    </source>
</evidence>
<dbReference type="PANTHER" id="PTHR28656:SF1">
    <property type="entry name" value="COILED-COIL DOMAIN-CONTAINING PROTEIN 153"/>
    <property type="match status" value="1"/>
</dbReference>
<reference evidence="14" key="1">
    <citation type="submission" date="2020-04" db="EMBL/GenBank/DDBJ databases">
        <authorList>
            <person name="Neveu A P."/>
        </authorList>
    </citation>
    <scope>NUCLEOTIDE SEQUENCE</scope>
    <source>
        <tissue evidence="14">Whole embryo</tissue>
    </source>
</reference>
<keyword evidence="6 12" id="KW-0175">Coiled coil</keyword>
<protein>
    <recommendedName>
        <fullName evidence="11">Dynein regulatory complex protein 12</fullName>
    </recommendedName>
</protein>
<organism evidence="14">
    <name type="scientific">Phallusia mammillata</name>
    <dbReference type="NCBI Taxonomy" id="59560"/>
    <lineage>
        <taxon>Eukaryota</taxon>
        <taxon>Metazoa</taxon>
        <taxon>Chordata</taxon>
        <taxon>Tunicata</taxon>
        <taxon>Ascidiacea</taxon>
        <taxon>Phlebobranchia</taxon>
        <taxon>Ascidiidae</taxon>
        <taxon>Phallusia</taxon>
    </lineage>
</organism>
<dbReference type="AlphaFoldDB" id="A0A6F9D7X3"/>
<evidence type="ECO:0000256" key="11">
    <source>
        <dbReference type="ARBA" id="ARBA00044800"/>
    </source>
</evidence>
<feature type="coiled-coil region" evidence="12">
    <location>
        <begin position="49"/>
        <end position="158"/>
    </location>
</feature>
<feature type="region of interest" description="Disordered" evidence="13">
    <location>
        <begin position="1"/>
        <end position="27"/>
    </location>
</feature>
<evidence type="ECO:0000256" key="6">
    <source>
        <dbReference type="ARBA" id="ARBA00023054"/>
    </source>
</evidence>
<evidence type="ECO:0000256" key="5">
    <source>
        <dbReference type="ARBA" id="ARBA00022846"/>
    </source>
</evidence>
<evidence type="ECO:0000256" key="10">
    <source>
        <dbReference type="ARBA" id="ARBA00044754"/>
    </source>
</evidence>
<keyword evidence="9" id="KW-0966">Cell projection</keyword>
<dbReference type="InterPro" id="IPR033585">
    <property type="entry name" value="DRC12-like"/>
</dbReference>
<gene>
    <name evidence="14" type="primary">Ccdc153-002</name>
</gene>
<evidence type="ECO:0000256" key="8">
    <source>
        <dbReference type="ARBA" id="ARBA00023212"/>
    </source>
</evidence>
<comment type="subunit">
    <text evidence="3">Component of the nexin-dynein regulatory complex (N-DRC).</text>
</comment>
<evidence type="ECO:0000256" key="7">
    <source>
        <dbReference type="ARBA" id="ARBA00023069"/>
    </source>
</evidence>
<evidence type="ECO:0000256" key="12">
    <source>
        <dbReference type="SAM" id="Coils"/>
    </source>
</evidence>
<keyword evidence="7" id="KW-0969">Cilium</keyword>
<evidence type="ECO:0000256" key="13">
    <source>
        <dbReference type="SAM" id="MobiDB-lite"/>
    </source>
</evidence>
<evidence type="ECO:0000256" key="3">
    <source>
        <dbReference type="ARBA" id="ARBA00011248"/>
    </source>
</evidence>
<comment type="function">
    <text evidence="1">Component of the nexin-dynein regulatory complex (N-DRC), a key regulator of ciliary/flagellar motility which maintains the alignment and integrity of the distal axoneme and regulates microtubule sliding in motile axonemes.</text>
</comment>
<accession>A0A6F9D7X3</accession>
<keyword evidence="4" id="KW-0963">Cytoplasm</keyword>
<evidence type="ECO:0000256" key="4">
    <source>
        <dbReference type="ARBA" id="ARBA00022490"/>
    </source>
</evidence>
<evidence type="ECO:0000313" key="14">
    <source>
        <dbReference type="EMBL" id="CAB3228223.1"/>
    </source>
</evidence>
<feature type="compositionally biased region" description="Basic and acidic residues" evidence="13">
    <location>
        <begin position="18"/>
        <end position="27"/>
    </location>
</feature>
<keyword evidence="5" id="KW-0282">Flagellum</keyword>
<comment type="subcellular location">
    <subcellularLocation>
        <location evidence="2">Cytoplasm</location>
        <location evidence="2">Cytoskeleton</location>
        <location evidence="2">Flagellum axoneme</location>
    </subcellularLocation>
</comment>
<comment type="similarity">
    <text evidence="10">Belongs to the DRC12 family.</text>
</comment>
<sequence length="199" mass="23212">MPPKKKKGKGKKKGKKGKKDEAKEEDKFKKTVREIEILKDHLAHRNEIARRSQAAAADATQKLREAESQMSEQKLVQKDVSADLTRQYKTMQTEMGIRLHQLEAEVSHLQQQLTHVRQDLKKTVEEKEKMEKEKNERIRDLETRIDGMEGAYERVLTEALDSLLDRIEVAKVKWEKESINIQENTKKTLLEFGLNHLDI</sequence>
<proteinExistence type="evidence at transcript level"/>
<keyword evidence="8" id="KW-0206">Cytoskeleton</keyword>
<dbReference type="PANTHER" id="PTHR28656">
    <property type="entry name" value="COILED-COIL DOMAIN-CONTAINING PROTEIN 153"/>
    <property type="match status" value="1"/>
</dbReference>
<dbReference type="EMBL" id="LR783645">
    <property type="protein sequence ID" value="CAB3228223.1"/>
    <property type="molecule type" value="mRNA"/>
</dbReference>
<name>A0A6F9D7X3_9ASCI</name>
<evidence type="ECO:0000256" key="9">
    <source>
        <dbReference type="ARBA" id="ARBA00023273"/>
    </source>
</evidence>
<feature type="compositionally biased region" description="Basic residues" evidence="13">
    <location>
        <begin position="1"/>
        <end position="17"/>
    </location>
</feature>
<evidence type="ECO:0000256" key="1">
    <source>
        <dbReference type="ARBA" id="ARBA00003029"/>
    </source>
</evidence>